<keyword evidence="3" id="KW-0472">Membrane</keyword>
<keyword evidence="1" id="KW-1003">Cell membrane</keyword>
<name>A0ABX7VUC2_9BACI</name>
<feature type="signal peptide" evidence="6">
    <location>
        <begin position="1"/>
        <end position="19"/>
    </location>
</feature>
<evidence type="ECO:0000256" key="5">
    <source>
        <dbReference type="ARBA" id="ARBA00023288"/>
    </source>
</evidence>
<dbReference type="PROSITE" id="PS51257">
    <property type="entry name" value="PROKAR_LIPOPROTEIN"/>
    <property type="match status" value="1"/>
</dbReference>
<keyword evidence="5" id="KW-0449">Lipoprotein</keyword>
<dbReference type="Pfam" id="PF01547">
    <property type="entry name" value="SBP_bac_1"/>
    <property type="match status" value="1"/>
</dbReference>
<accession>A0ABX7VUC2</accession>
<evidence type="ECO:0000313" key="7">
    <source>
        <dbReference type="EMBL" id="QTN00565.1"/>
    </source>
</evidence>
<evidence type="ECO:0000256" key="3">
    <source>
        <dbReference type="ARBA" id="ARBA00023136"/>
    </source>
</evidence>
<dbReference type="PANTHER" id="PTHR43649:SF33">
    <property type="entry name" value="POLYGALACTURONAN_RHAMNOGALACTURONAN-BINDING PROTEIN YTCQ"/>
    <property type="match status" value="1"/>
</dbReference>
<feature type="chain" id="PRO_5045659290" evidence="6">
    <location>
        <begin position="20"/>
        <end position="514"/>
    </location>
</feature>
<evidence type="ECO:0000313" key="8">
    <source>
        <dbReference type="Proteomes" id="UP000665043"/>
    </source>
</evidence>
<evidence type="ECO:0000256" key="2">
    <source>
        <dbReference type="ARBA" id="ARBA00022729"/>
    </source>
</evidence>
<evidence type="ECO:0000256" key="4">
    <source>
        <dbReference type="ARBA" id="ARBA00023139"/>
    </source>
</evidence>
<dbReference type="InterPro" id="IPR050490">
    <property type="entry name" value="Bact_solute-bd_prot1"/>
</dbReference>
<proteinExistence type="predicted"/>
<evidence type="ECO:0000256" key="1">
    <source>
        <dbReference type="ARBA" id="ARBA00022475"/>
    </source>
</evidence>
<dbReference type="RefSeq" id="WP_209365697.1">
    <property type="nucleotide sequence ID" value="NZ_CP046956.1"/>
</dbReference>
<keyword evidence="2 6" id="KW-0732">Signal</keyword>
<dbReference type="EMBL" id="CP046956">
    <property type="protein sequence ID" value="QTN00565.1"/>
    <property type="molecule type" value="Genomic_DNA"/>
</dbReference>
<dbReference type="Gene3D" id="3.40.190.10">
    <property type="entry name" value="Periplasmic binding protein-like II"/>
    <property type="match status" value="2"/>
</dbReference>
<keyword evidence="8" id="KW-1185">Reference proteome</keyword>
<keyword evidence="4" id="KW-0564">Palmitate</keyword>
<protein>
    <submittedName>
        <fullName evidence="7">Extracellular solute-binding protein</fullName>
    </submittedName>
</protein>
<gene>
    <name evidence="7" type="ORF">ERJ70_15425</name>
</gene>
<reference evidence="7 8" key="1">
    <citation type="submission" date="2019-12" db="EMBL/GenBank/DDBJ databases">
        <title>The whole genome sequencing of a strain isolated from a Mars analog, Dalangtan Playa.</title>
        <authorList>
            <person name="Huang T."/>
        </authorList>
    </citation>
    <scope>NUCLEOTIDE SEQUENCE [LARGE SCALE GENOMIC DNA]</scope>
    <source>
        <strain evidence="7 8">DP4-553-S</strain>
    </source>
</reference>
<dbReference type="CDD" id="cd13580">
    <property type="entry name" value="PBP2_AlgQ_like_1"/>
    <property type="match status" value="1"/>
</dbReference>
<dbReference type="SUPFAM" id="SSF53850">
    <property type="entry name" value="Periplasmic binding protein-like II"/>
    <property type="match status" value="1"/>
</dbReference>
<organism evidence="7 8">
    <name type="scientific">Sediminibacillus dalangtanensis</name>
    <dbReference type="NCBI Taxonomy" id="2729421"/>
    <lineage>
        <taxon>Bacteria</taxon>
        <taxon>Bacillati</taxon>
        <taxon>Bacillota</taxon>
        <taxon>Bacilli</taxon>
        <taxon>Bacillales</taxon>
        <taxon>Bacillaceae</taxon>
        <taxon>Sediminibacillus</taxon>
    </lineage>
</organism>
<sequence length="514" mass="58206">MKKRTVLLGVMLVILVALMAGCKDSESKASNESEGEGSGFSIAMRTLATPYVESHPDINEDKYVTELEKLTGTDINIRLVPHNEYVERMTLMLASNDIPDVMQAGGGVLGPELAGGVEAGAFMPLDDLLKEHGKHLLEAIPQEAWDRVTYDGKIYAIPEYLSNPSRRGTAIRMDLLEKTGLDVPKTTDEFLEVMRAFKELGVKNPYQGREDFKYSDTFFGAFDAFPYQWELYNDQVVPKFMAGDKIKDALEYYRTMYEEGLIHPEFLTIQQPEYRSNIIAGNTGMWSMNAEEVNAWEQEIQNNVPEAEVAIIPSPVGPDGKGGHYLYGQVTRSFLISSETEANVEDIIKFFDWQVTEEAERFFTYGIEGDTYTLNDDGFVNYEMKDDTNFLNEQHYRNRWLWMIRDATYTKGILEQTDEGQQLMSVFDDILSNEGRDSILYDPPLEAMESNPDIRPGSDTPSDVWMTGAAKIILGQEPLDYHDTIVEEWLNKGGSQAIEEATKRYNEDDGVLSR</sequence>
<dbReference type="PANTHER" id="PTHR43649">
    <property type="entry name" value="ARABINOSE-BINDING PROTEIN-RELATED"/>
    <property type="match status" value="1"/>
</dbReference>
<evidence type="ECO:0000256" key="6">
    <source>
        <dbReference type="SAM" id="SignalP"/>
    </source>
</evidence>
<dbReference type="InterPro" id="IPR006059">
    <property type="entry name" value="SBP"/>
</dbReference>
<dbReference type="Proteomes" id="UP000665043">
    <property type="component" value="Chromosome"/>
</dbReference>